<feature type="transmembrane region" description="Helical" evidence="7">
    <location>
        <begin position="74"/>
        <end position="93"/>
    </location>
</feature>
<name>A0ABU1JLI5_9PROT</name>
<keyword evidence="3" id="KW-1003">Cell membrane</keyword>
<feature type="transmembrane region" description="Helical" evidence="7">
    <location>
        <begin position="113"/>
        <end position="131"/>
    </location>
</feature>
<evidence type="ECO:0000256" key="2">
    <source>
        <dbReference type="ARBA" id="ARBA00006679"/>
    </source>
</evidence>
<keyword evidence="6 7" id="KW-0472">Membrane</keyword>
<evidence type="ECO:0000313" key="9">
    <source>
        <dbReference type="Proteomes" id="UP001262410"/>
    </source>
</evidence>
<keyword evidence="9" id="KW-1185">Reference proteome</keyword>
<evidence type="ECO:0000256" key="5">
    <source>
        <dbReference type="ARBA" id="ARBA00022989"/>
    </source>
</evidence>
<comment type="caution">
    <text evidence="8">The sequence shown here is derived from an EMBL/GenBank/DDBJ whole genome shotgun (WGS) entry which is preliminary data.</text>
</comment>
<evidence type="ECO:0000256" key="6">
    <source>
        <dbReference type="ARBA" id="ARBA00023136"/>
    </source>
</evidence>
<gene>
    <name evidence="8" type="ORF">E9232_001986</name>
</gene>
<feature type="transmembrane region" description="Helical" evidence="7">
    <location>
        <begin position="7"/>
        <end position="26"/>
    </location>
</feature>
<keyword evidence="4 7" id="KW-0812">Transmembrane</keyword>
<evidence type="ECO:0000256" key="3">
    <source>
        <dbReference type="ARBA" id="ARBA00022475"/>
    </source>
</evidence>
<sequence>MSAQSSFFAFFARIFLAVLFVVSGYFKLTDFNGSVQYVASASSLPVPQLFTALTILVELGGGILLILGLFSRTAAFIMAGFTLLTILLVHHFWTMADAEAMANQLMAMKNLAIAGGLLMITGFGPGAWAIGPGGRR</sequence>
<proteinExistence type="inferred from homology"/>
<accession>A0ABU1JLI5</accession>
<organism evidence="8 9">
    <name type="scientific">Inquilinus ginsengisoli</name>
    <dbReference type="NCBI Taxonomy" id="363840"/>
    <lineage>
        <taxon>Bacteria</taxon>
        <taxon>Pseudomonadati</taxon>
        <taxon>Pseudomonadota</taxon>
        <taxon>Alphaproteobacteria</taxon>
        <taxon>Rhodospirillales</taxon>
        <taxon>Rhodospirillaceae</taxon>
        <taxon>Inquilinus</taxon>
    </lineage>
</organism>
<dbReference type="RefSeq" id="WP_309793760.1">
    <property type="nucleotide sequence ID" value="NZ_JAVDPW010000003.1"/>
</dbReference>
<dbReference type="PANTHER" id="PTHR33452:SF1">
    <property type="entry name" value="INNER MEMBRANE PROTEIN YPHA-RELATED"/>
    <property type="match status" value="1"/>
</dbReference>
<evidence type="ECO:0000313" key="8">
    <source>
        <dbReference type="EMBL" id="MDR6289471.1"/>
    </source>
</evidence>
<protein>
    <submittedName>
        <fullName evidence="8">Oxidoreductase</fullName>
    </submittedName>
</protein>
<feature type="transmembrane region" description="Helical" evidence="7">
    <location>
        <begin position="46"/>
        <end position="67"/>
    </location>
</feature>
<evidence type="ECO:0000256" key="4">
    <source>
        <dbReference type="ARBA" id="ARBA00022692"/>
    </source>
</evidence>
<reference evidence="8 9" key="1">
    <citation type="submission" date="2023-07" db="EMBL/GenBank/DDBJ databases">
        <title>Sorghum-associated microbial communities from plants grown in Nebraska, USA.</title>
        <authorList>
            <person name="Schachtman D."/>
        </authorList>
    </citation>
    <scope>NUCLEOTIDE SEQUENCE [LARGE SCALE GENOMIC DNA]</scope>
    <source>
        <strain evidence="8 9">584</strain>
    </source>
</reference>
<comment type="similarity">
    <text evidence="2">Belongs to the DoxX family.</text>
</comment>
<comment type="subcellular location">
    <subcellularLocation>
        <location evidence="1">Cell membrane</location>
        <topology evidence="1">Multi-pass membrane protein</topology>
    </subcellularLocation>
</comment>
<dbReference type="InterPro" id="IPR051907">
    <property type="entry name" value="DoxX-like_oxidoreductase"/>
</dbReference>
<dbReference type="Proteomes" id="UP001262410">
    <property type="component" value="Unassembled WGS sequence"/>
</dbReference>
<evidence type="ECO:0000256" key="1">
    <source>
        <dbReference type="ARBA" id="ARBA00004651"/>
    </source>
</evidence>
<dbReference type="PANTHER" id="PTHR33452">
    <property type="entry name" value="OXIDOREDUCTASE CATD-RELATED"/>
    <property type="match status" value="1"/>
</dbReference>
<dbReference type="Pfam" id="PF07681">
    <property type="entry name" value="DoxX"/>
    <property type="match status" value="1"/>
</dbReference>
<dbReference type="InterPro" id="IPR032808">
    <property type="entry name" value="DoxX"/>
</dbReference>
<evidence type="ECO:0000256" key="7">
    <source>
        <dbReference type="SAM" id="Phobius"/>
    </source>
</evidence>
<dbReference type="EMBL" id="JAVDPW010000003">
    <property type="protein sequence ID" value="MDR6289471.1"/>
    <property type="molecule type" value="Genomic_DNA"/>
</dbReference>
<keyword evidence="5 7" id="KW-1133">Transmembrane helix</keyword>